<feature type="domain" description="Carboxylesterase type B" evidence="2">
    <location>
        <begin position="17"/>
        <end position="191"/>
    </location>
</feature>
<reference evidence="4" key="1">
    <citation type="submission" date="2025-08" db="UniProtKB">
        <authorList>
            <consortium name="RefSeq"/>
        </authorList>
    </citation>
    <scope>IDENTIFICATION</scope>
    <source>
        <tissue evidence="4">Tentacle</tissue>
    </source>
</reference>
<feature type="non-terminal residue" evidence="4">
    <location>
        <position position="1"/>
    </location>
</feature>
<dbReference type="Pfam" id="PF00135">
    <property type="entry name" value="COesterase"/>
    <property type="match status" value="1"/>
</dbReference>
<organism evidence="3 4">
    <name type="scientific">Actinia tenebrosa</name>
    <name type="common">Australian red waratah sea anemone</name>
    <dbReference type="NCBI Taxonomy" id="6105"/>
    <lineage>
        <taxon>Eukaryota</taxon>
        <taxon>Metazoa</taxon>
        <taxon>Cnidaria</taxon>
        <taxon>Anthozoa</taxon>
        <taxon>Hexacorallia</taxon>
        <taxon>Actiniaria</taxon>
        <taxon>Actiniidae</taxon>
        <taxon>Actinia</taxon>
    </lineage>
</organism>
<protein>
    <submittedName>
        <fullName evidence="4">Uncharacterized protein LOC116305862</fullName>
    </submittedName>
</protein>
<sequence>FVCVALQCNAVSFDINNIVTTTAGPIRGKFESLSTGKQAWKFLGIPFAKAKRFENPTDPDKWTAARDATKFGKRCPQPYYKPGPPLSGLSKASEECLFINIFVPGQKTKNSSEGLAVMVWIHGGAYVFGTGSSSLYDGGVLATEEGVLVVTFNYRLGALGFLSTGSESDLKGNYAMLDQVHALKWVKKNIRR</sequence>
<dbReference type="PANTHER" id="PTHR43903">
    <property type="entry name" value="NEUROLIGIN"/>
    <property type="match status" value="1"/>
</dbReference>
<dbReference type="GeneID" id="116305862"/>
<dbReference type="InterPro" id="IPR029058">
    <property type="entry name" value="AB_hydrolase_fold"/>
</dbReference>
<evidence type="ECO:0000259" key="2">
    <source>
        <dbReference type="Pfam" id="PF00135"/>
    </source>
</evidence>
<accession>A0A6P8IX77</accession>
<proteinExistence type="inferred from homology"/>
<keyword evidence="3" id="KW-1185">Reference proteome</keyword>
<dbReference type="InParanoid" id="A0A6P8IX77"/>
<dbReference type="RefSeq" id="XP_031571702.1">
    <property type="nucleotide sequence ID" value="XM_031715842.1"/>
</dbReference>
<dbReference type="InterPro" id="IPR051093">
    <property type="entry name" value="Neuroligin/BSAL"/>
</dbReference>
<gene>
    <name evidence="4" type="primary">LOC116305862</name>
</gene>
<dbReference type="OrthoDB" id="6846267at2759"/>
<name>A0A6P8IX77_ACTTE</name>
<evidence type="ECO:0000256" key="1">
    <source>
        <dbReference type="ARBA" id="ARBA00005964"/>
    </source>
</evidence>
<dbReference type="KEGG" id="aten:116305862"/>
<comment type="similarity">
    <text evidence="1">Belongs to the type-B carboxylesterase/lipase family.</text>
</comment>
<dbReference type="Proteomes" id="UP000515163">
    <property type="component" value="Unplaced"/>
</dbReference>
<dbReference type="InterPro" id="IPR002018">
    <property type="entry name" value="CarbesteraseB"/>
</dbReference>
<evidence type="ECO:0000313" key="4">
    <source>
        <dbReference type="RefSeq" id="XP_031571702.1"/>
    </source>
</evidence>
<evidence type="ECO:0000313" key="3">
    <source>
        <dbReference type="Proteomes" id="UP000515163"/>
    </source>
</evidence>
<dbReference type="SUPFAM" id="SSF53474">
    <property type="entry name" value="alpha/beta-Hydrolases"/>
    <property type="match status" value="1"/>
</dbReference>
<dbReference type="AlphaFoldDB" id="A0A6P8IX77"/>
<dbReference type="Gene3D" id="3.40.50.1820">
    <property type="entry name" value="alpha/beta hydrolase"/>
    <property type="match status" value="1"/>
</dbReference>